<dbReference type="Gene3D" id="3.90.320.10">
    <property type="match status" value="1"/>
</dbReference>
<dbReference type="EC" id="5.6.2.4" evidence="13"/>
<comment type="cofactor">
    <cofactor evidence="13">
        <name>Mg(2+)</name>
        <dbReference type="ChEBI" id="CHEBI:18420"/>
    </cofactor>
</comment>
<evidence type="ECO:0000256" key="13">
    <source>
        <dbReference type="HAMAP-Rule" id="MF_01451"/>
    </source>
</evidence>
<evidence type="ECO:0000256" key="12">
    <source>
        <dbReference type="ARBA" id="ARBA00048988"/>
    </source>
</evidence>
<dbReference type="InterPro" id="IPR000212">
    <property type="entry name" value="DNA_helicase_UvrD/REP"/>
</dbReference>
<dbReference type="EMBL" id="BMIR01000017">
    <property type="protein sequence ID" value="GGE50213.1"/>
    <property type="molecule type" value="Genomic_DNA"/>
</dbReference>
<evidence type="ECO:0000256" key="1">
    <source>
        <dbReference type="ARBA" id="ARBA00022722"/>
    </source>
</evidence>
<dbReference type="Gene3D" id="6.10.250.2380">
    <property type="match status" value="1"/>
</dbReference>
<feature type="domain" description="UvrD-like helicase C-terminal" evidence="16">
    <location>
        <begin position="510"/>
        <end position="801"/>
    </location>
</feature>
<accession>A0A8J3E043</accession>
<evidence type="ECO:0000256" key="10">
    <source>
        <dbReference type="ARBA" id="ARBA00023235"/>
    </source>
</evidence>
<keyword evidence="7 13" id="KW-0067">ATP-binding</keyword>
<dbReference type="SUPFAM" id="SSF52980">
    <property type="entry name" value="Restriction endonuclease-like"/>
    <property type="match status" value="1"/>
</dbReference>
<dbReference type="RefSeq" id="WP_188696319.1">
    <property type="nucleotide sequence ID" value="NZ_BMIR01000017.1"/>
</dbReference>
<evidence type="ECO:0000256" key="6">
    <source>
        <dbReference type="ARBA" id="ARBA00022839"/>
    </source>
</evidence>
<comment type="caution">
    <text evidence="17">The sequence shown here is derived from an EMBL/GenBank/DDBJ whole genome shotgun (WGS) entry which is preliminary data.</text>
</comment>
<evidence type="ECO:0000256" key="11">
    <source>
        <dbReference type="ARBA" id="ARBA00034617"/>
    </source>
</evidence>
<dbReference type="GO" id="GO:0003690">
    <property type="term" value="F:double-stranded DNA binding"/>
    <property type="evidence" value="ECO:0007669"/>
    <property type="project" value="UniProtKB-UniRule"/>
</dbReference>
<dbReference type="InterPro" id="IPR014016">
    <property type="entry name" value="UvrD-like_ATP-bd"/>
</dbReference>
<feature type="binding site" evidence="14">
    <location>
        <begin position="30"/>
        <end position="37"/>
    </location>
    <ligand>
        <name>ATP</name>
        <dbReference type="ChEBI" id="CHEBI:30616"/>
    </ligand>
</feature>
<dbReference type="PANTHER" id="PTHR11070">
    <property type="entry name" value="UVRD / RECB / PCRA DNA HELICASE FAMILY MEMBER"/>
    <property type="match status" value="1"/>
</dbReference>
<dbReference type="InterPro" id="IPR011604">
    <property type="entry name" value="PDDEXK-like_dom_sf"/>
</dbReference>
<dbReference type="Pfam" id="PF13361">
    <property type="entry name" value="UvrD_C"/>
    <property type="match status" value="1"/>
</dbReference>
<dbReference type="GO" id="GO:0008408">
    <property type="term" value="F:3'-5' exonuclease activity"/>
    <property type="evidence" value="ECO:0007669"/>
    <property type="project" value="UniProtKB-UniRule"/>
</dbReference>
<dbReference type="GO" id="GO:0000724">
    <property type="term" value="P:double-strand break repair via homologous recombination"/>
    <property type="evidence" value="ECO:0007669"/>
    <property type="project" value="UniProtKB-UniRule"/>
</dbReference>
<proteinExistence type="inferred from homology"/>
<evidence type="ECO:0000313" key="18">
    <source>
        <dbReference type="Proteomes" id="UP000628775"/>
    </source>
</evidence>
<evidence type="ECO:0000313" key="17">
    <source>
        <dbReference type="EMBL" id="GGE50213.1"/>
    </source>
</evidence>
<dbReference type="GO" id="GO:0043138">
    <property type="term" value="F:3'-5' DNA helicase activity"/>
    <property type="evidence" value="ECO:0007669"/>
    <property type="project" value="UniProtKB-UniRule"/>
</dbReference>
<dbReference type="PANTHER" id="PTHR11070:SF48">
    <property type="entry name" value="ATP-DEPENDENT HELICASE_NUCLEASE SUBUNIT A"/>
    <property type="match status" value="1"/>
</dbReference>
<dbReference type="InterPro" id="IPR038726">
    <property type="entry name" value="PDDEXK_AddAB-type"/>
</dbReference>
<evidence type="ECO:0000256" key="8">
    <source>
        <dbReference type="ARBA" id="ARBA00023125"/>
    </source>
</evidence>
<dbReference type="PROSITE" id="PS51217">
    <property type="entry name" value="UVRD_HELICASE_CTER"/>
    <property type="match status" value="1"/>
</dbReference>
<dbReference type="PROSITE" id="PS51198">
    <property type="entry name" value="UVRD_HELICASE_ATP_BIND"/>
    <property type="match status" value="1"/>
</dbReference>
<comment type="similarity">
    <text evidence="13">Belongs to the helicase family. AddA subfamily.</text>
</comment>
<evidence type="ECO:0000259" key="15">
    <source>
        <dbReference type="PROSITE" id="PS51198"/>
    </source>
</evidence>
<protein>
    <recommendedName>
        <fullName evidence="13">ATP-dependent helicase/nuclease subunit A</fullName>
        <ecNumber evidence="13">3.1.-.-</ecNumber>
        <ecNumber evidence="13">5.6.2.4</ecNumber>
    </recommendedName>
    <alternativeName>
        <fullName evidence="13">ATP-dependent helicase/nuclease AddA</fullName>
    </alternativeName>
    <alternativeName>
        <fullName evidence="13">DNA 3'-5' helicase AddA</fullName>
    </alternativeName>
</protein>
<comment type="subunit">
    <text evidence="13">Heterodimer of AddA and AddB/RexB.</text>
</comment>
<name>A0A8J3E043_9BACL</name>
<dbReference type="CDD" id="cd17932">
    <property type="entry name" value="DEXQc_UvrD"/>
    <property type="match status" value="1"/>
</dbReference>
<comment type="catalytic activity">
    <reaction evidence="12 13">
        <text>ATP + H2O = ADP + phosphate + H(+)</text>
        <dbReference type="Rhea" id="RHEA:13065"/>
        <dbReference type="ChEBI" id="CHEBI:15377"/>
        <dbReference type="ChEBI" id="CHEBI:15378"/>
        <dbReference type="ChEBI" id="CHEBI:30616"/>
        <dbReference type="ChEBI" id="CHEBI:43474"/>
        <dbReference type="ChEBI" id="CHEBI:456216"/>
        <dbReference type="EC" id="5.6.2.4"/>
    </reaction>
</comment>
<dbReference type="Gene3D" id="3.40.50.300">
    <property type="entry name" value="P-loop containing nucleotide triphosphate hydrolases"/>
    <property type="match status" value="3"/>
</dbReference>
<keyword evidence="1 13" id="KW-0540">Nuclease</keyword>
<dbReference type="Pfam" id="PF12705">
    <property type="entry name" value="PDDEXK_1"/>
    <property type="match status" value="1"/>
</dbReference>
<dbReference type="CDD" id="cd18807">
    <property type="entry name" value="SF1_C_UvrD"/>
    <property type="match status" value="1"/>
</dbReference>
<evidence type="ECO:0000256" key="3">
    <source>
        <dbReference type="ARBA" id="ARBA00022763"/>
    </source>
</evidence>
<feature type="domain" description="UvrD-like helicase ATP-binding" evidence="15">
    <location>
        <begin position="9"/>
        <end position="483"/>
    </location>
</feature>
<keyword evidence="2 13" id="KW-0547">Nucleotide-binding</keyword>
<dbReference type="InterPro" id="IPR027417">
    <property type="entry name" value="P-loop_NTPase"/>
</dbReference>
<evidence type="ECO:0000256" key="7">
    <source>
        <dbReference type="ARBA" id="ARBA00022840"/>
    </source>
</evidence>
<dbReference type="Proteomes" id="UP000628775">
    <property type="component" value="Unassembled WGS sequence"/>
</dbReference>
<dbReference type="AlphaFoldDB" id="A0A8J3E043"/>
<keyword evidence="5 13" id="KW-0347">Helicase</keyword>
<evidence type="ECO:0000256" key="9">
    <source>
        <dbReference type="ARBA" id="ARBA00023204"/>
    </source>
</evidence>
<evidence type="ECO:0000259" key="16">
    <source>
        <dbReference type="PROSITE" id="PS51217"/>
    </source>
</evidence>
<comment type="catalytic activity">
    <reaction evidence="11 13">
        <text>Couples ATP hydrolysis with the unwinding of duplex DNA by translocating in the 3'-5' direction.</text>
        <dbReference type="EC" id="5.6.2.4"/>
    </reaction>
</comment>
<dbReference type="GO" id="GO:0005829">
    <property type="term" value="C:cytosol"/>
    <property type="evidence" value="ECO:0007669"/>
    <property type="project" value="TreeGrafter"/>
</dbReference>
<dbReference type="Pfam" id="PF00580">
    <property type="entry name" value="UvrD-helicase"/>
    <property type="match status" value="1"/>
</dbReference>
<keyword evidence="10 13" id="KW-0413">Isomerase</keyword>
<sequence>MSLQKPKDSQWTDDQWQAVVQKGQDVLVAAAAGSGKTAVLVERIIKKITDPKEPVDVDRLLIVTFTNAAATEMRVRIGQALEKELTNNPSDLRLRHQLTLLNKALITTSHSFCLSVVRRYYYQLDIDPSFRIGDEAEMALIREDVLEGLFEDYYSAEHAERFYELVDRYSNDRSDSELMGLVQKLYTFSRSHPWPEAWLDEMAAAYRVTPDTSIDTLPWTPDLKQAVKATVQGLLGVLETAETLASEPGGPYPYVATLEADREMLQAIYTAAHGPWEALHQAFSQLSFTKLKPCKGDDIDSTLKDRVKGLRDEVKKRLTQLQEELFSKSPASYLEDLQDMAPYVYLLVQLVKDFSKRYMAVKKEKAVVDFDDLEHFTLSVLRDDAAKPGHEVASEVAKQYRAQFTEILVDEYQDTNLVQETIISHIARGDNTFMVGDVKQSIYRFRLAEPGLFLDKYKRFGNTSSSDESSGYRIDLSQNFRSRREILDGTNFIFKQVMDETVGEIDYDDKAALLFGASYYPEAEQKTELHLINRQEHKEGLEDETLEDYETAELEGHFIANKIQEMIQNGKEVYDKESKVNRPIQYRDIVILLRSGAAWAPTLLDVFKQRGIPAYAELSKGYFEATEVAVMMALLRTIDNPFQDIPLASVLRSPLVSLTGSELARIRIAQKEGAYYEAMKDYSERFTDDLAHKLRAFNRQLEDWRDRARRGALADLIWQLYRETGYYDYVAGLSAGEQRQANLRALYDRARQYEQTSFRGLFRFLRFIERLQDRGGDLAEARALSEQEDVVRVMTIHKSKGLEFPVVFVAGINKRFNFRDLNAKTLLHKTLGFGTKNIDPVKRLTTPTLPHAALKRRMASETVAEEMRILYVALTRAREKLILVGTLKDAEKAIQKWIESASEMTWTLSPYARGQAKTFLDWIGPSVLRHKDAVVLHDAAGFTPFQEAVKQHPSRWVTAIHAGGTIVPELGQQEVETRAKEQKLQSWLPVDVQEDKRVARHLAWRYSHQQATVHMAKQTVTEIKRQQERFNEGYDEALVRQFRRPLGERPRFFSNKQLTAAERGTSVHKFMQHVTLAFPMSHGQLKQEAERMQEQELLTEEESLALDFGKITQFFETEIGRELLQAKRVVRELSFSLAVKPADIYSGWQGDEDKVLVQGVIDCLYETEKGLVLLDFKTDQVEGRFQSPAAQQQALIARYHKQLELYQLAIERIWKQKVEKIGLYFFDGGHLYTM</sequence>
<dbReference type="NCBIfam" id="TIGR02785">
    <property type="entry name" value="addA_Gpos"/>
    <property type="match status" value="1"/>
</dbReference>
<evidence type="ECO:0000256" key="5">
    <source>
        <dbReference type="ARBA" id="ARBA00022806"/>
    </source>
</evidence>
<reference evidence="17" key="1">
    <citation type="journal article" date="2014" name="Int. J. Syst. Evol. Microbiol.">
        <title>Complete genome sequence of Corynebacterium casei LMG S-19264T (=DSM 44701T), isolated from a smear-ripened cheese.</title>
        <authorList>
            <consortium name="US DOE Joint Genome Institute (JGI-PGF)"/>
            <person name="Walter F."/>
            <person name="Albersmeier A."/>
            <person name="Kalinowski J."/>
            <person name="Ruckert C."/>
        </authorList>
    </citation>
    <scope>NUCLEOTIDE SEQUENCE</scope>
    <source>
        <strain evidence="17">CGMCC 1.15371</strain>
    </source>
</reference>
<dbReference type="InterPro" id="IPR014017">
    <property type="entry name" value="DNA_helicase_UvrD-like_C"/>
</dbReference>
<comment type="function">
    <text evidence="13">The heterodimer acts as both an ATP-dependent DNA helicase and an ATP-dependent, dual-direction single-stranded exonuclease. Recognizes the chi site generating a DNA molecule suitable for the initiation of homologous recombination. The AddA nuclease domain is required for chi fragment generation; this subunit has the helicase and 3' -&gt; 5' nuclease activities.</text>
</comment>
<keyword evidence="4 13" id="KW-0378">Hydrolase</keyword>
<dbReference type="EC" id="3.1.-.-" evidence="13"/>
<keyword evidence="9 13" id="KW-0234">DNA repair</keyword>
<keyword evidence="3 13" id="KW-0227">DNA damage</keyword>
<dbReference type="FunFam" id="3.40.50.300:FF:001236">
    <property type="entry name" value="ATP-dependent helicase/nuclease subunit A"/>
    <property type="match status" value="1"/>
</dbReference>
<keyword evidence="18" id="KW-1185">Reference proteome</keyword>
<dbReference type="GO" id="GO:0033202">
    <property type="term" value="C:DNA helicase complex"/>
    <property type="evidence" value="ECO:0007669"/>
    <property type="project" value="TreeGrafter"/>
</dbReference>
<keyword evidence="6 13" id="KW-0269">Exonuclease</keyword>
<dbReference type="InterPro" id="IPR014152">
    <property type="entry name" value="AddA"/>
</dbReference>
<dbReference type="GO" id="GO:0005524">
    <property type="term" value="F:ATP binding"/>
    <property type="evidence" value="ECO:0007669"/>
    <property type="project" value="UniProtKB-UniRule"/>
</dbReference>
<evidence type="ECO:0000256" key="4">
    <source>
        <dbReference type="ARBA" id="ARBA00022801"/>
    </source>
</evidence>
<reference evidence="17" key="2">
    <citation type="submission" date="2020-09" db="EMBL/GenBank/DDBJ databases">
        <authorList>
            <person name="Sun Q."/>
            <person name="Zhou Y."/>
        </authorList>
    </citation>
    <scope>NUCLEOTIDE SEQUENCE</scope>
    <source>
        <strain evidence="17">CGMCC 1.15371</strain>
    </source>
</reference>
<evidence type="ECO:0000256" key="2">
    <source>
        <dbReference type="ARBA" id="ARBA00022741"/>
    </source>
</evidence>
<organism evidence="17 18">
    <name type="scientific">Pullulanibacillus camelliae</name>
    <dbReference type="NCBI Taxonomy" id="1707096"/>
    <lineage>
        <taxon>Bacteria</taxon>
        <taxon>Bacillati</taxon>
        <taxon>Bacillota</taxon>
        <taxon>Bacilli</taxon>
        <taxon>Bacillales</taxon>
        <taxon>Sporolactobacillaceae</taxon>
        <taxon>Pullulanibacillus</taxon>
    </lineage>
</organism>
<dbReference type="SUPFAM" id="SSF52540">
    <property type="entry name" value="P-loop containing nucleoside triphosphate hydrolases"/>
    <property type="match status" value="1"/>
</dbReference>
<keyword evidence="8 13" id="KW-0238">DNA-binding</keyword>
<dbReference type="InterPro" id="IPR011335">
    <property type="entry name" value="Restrct_endonuc-II-like"/>
</dbReference>
<dbReference type="HAMAP" id="MF_01451">
    <property type="entry name" value="AddA"/>
    <property type="match status" value="1"/>
</dbReference>
<gene>
    <name evidence="13 17" type="primary">addA</name>
    <name evidence="17" type="ORF">GCM10011391_31210</name>
</gene>
<evidence type="ECO:0000256" key="14">
    <source>
        <dbReference type="PROSITE-ProRule" id="PRU00560"/>
    </source>
</evidence>